<dbReference type="InterPro" id="IPR001867">
    <property type="entry name" value="OmpR/PhoB-type_DNA-bd"/>
</dbReference>
<dbReference type="Pfam" id="PF00072">
    <property type="entry name" value="Response_reg"/>
    <property type="match status" value="1"/>
</dbReference>
<keyword evidence="2" id="KW-0902">Two-component regulatory system</keyword>
<dbReference type="OrthoDB" id="9790442at2"/>
<dbReference type="GO" id="GO:0006355">
    <property type="term" value="P:regulation of DNA-templated transcription"/>
    <property type="evidence" value="ECO:0007669"/>
    <property type="project" value="InterPro"/>
</dbReference>
<evidence type="ECO:0000256" key="5">
    <source>
        <dbReference type="ARBA" id="ARBA00023163"/>
    </source>
</evidence>
<dbReference type="InterPro" id="IPR001789">
    <property type="entry name" value="Sig_transdc_resp-reg_receiver"/>
</dbReference>
<evidence type="ECO:0000256" key="1">
    <source>
        <dbReference type="ARBA" id="ARBA00022553"/>
    </source>
</evidence>
<evidence type="ECO:0000256" key="4">
    <source>
        <dbReference type="ARBA" id="ARBA00023125"/>
    </source>
</evidence>
<dbReference type="SUPFAM" id="SSF46894">
    <property type="entry name" value="C-terminal effector domain of the bipartite response regulators"/>
    <property type="match status" value="1"/>
</dbReference>
<feature type="modified residue" description="4-aspartylphosphate" evidence="6">
    <location>
        <position position="57"/>
    </location>
</feature>
<dbReference type="InterPro" id="IPR011006">
    <property type="entry name" value="CheY-like_superfamily"/>
</dbReference>
<keyword evidence="4 7" id="KW-0238">DNA-binding</keyword>
<dbReference type="InterPro" id="IPR016032">
    <property type="entry name" value="Sig_transdc_resp-reg_C-effctor"/>
</dbReference>
<evidence type="ECO:0000313" key="10">
    <source>
        <dbReference type="EMBL" id="QCT03702.1"/>
    </source>
</evidence>
<dbReference type="PROSITE" id="PS50110">
    <property type="entry name" value="RESPONSE_REGULATORY"/>
    <property type="match status" value="1"/>
</dbReference>
<keyword evidence="11" id="KW-1185">Reference proteome</keyword>
<dbReference type="Gene3D" id="6.10.250.690">
    <property type="match status" value="1"/>
</dbReference>
<organism evidence="10 11">
    <name type="scientific">Paenibacillus algicola</name>
    <dbReference type="NCBI Taxonomy" id="2565926"/>
    <lineage>
        <taxon>Bacteria</taxon>
        <taxon>Bacillati</taxon>
        <taxon>Bacillota</taxon>
        <taxon>Bacilli</taxon>
        <taxon>Bacillales</taxon>
        <taxon>Paenibacillaceae</taxon>
        <taxon>Paenibacillus</taxon>
    </lineage>
</organism>
<gene>
    <name evidence="10" type="ORF">E6C60_2991</name>
</gene>
<dbReference type="RefSeq" id="WP_138226536.1">
    <property type="nucleotide sequence ID" value="NZ_CP040396.1"/>
</dbReference>
<evidence type="ECO:0000259" key="8">
    <source>
        <dbReference type="PROSITE" id="PS50110"/>
    </source>
</evidence>
<dbReference type="KEGG" id="palo:E6C60_2991"/>
<dbReference type="SMART" id="SM00862">
    <property type="entry name" value="Trans_reg_C"/>
    <property type="match status" value="1"/>
</dbReference>
<dbReference type="Gene3D" id="3.40.50.2300">
    <property type="match status" value="1"/>
</dbReference>
<dbReference type="PROSITE" id="PS51755">
    <property type="entry name" value="OMPR_PHOB"/>
    <property type="match status" value="1"/>
</dbReference>
<protein>
    <recommendedName>
        <fullName evidence="12">DNA-binding response regulator</fullName>
    </recommendedName>
</protein>
<feature type="domain" description="Response regulatory" evidence="8">
    <location>
        <begin position="8"/>
        <end position="120"/>
    </location>
</feature>
<reference evidence="10 11" key="1">
    <citation type="submission" date="2019-05" db="EMBL/GenBank/DDBJ databases">
        <authorList>
            <person name="Chen C."/>
        </authorList>
    </citation>
    <scope>NUCLEOTIDE SEQUENCE [LARGE SCALE GENOMIC DNA]</scope>
    <source>
        <strain evidence="10 11">HB172198</strain>
    </source>
</reference>
<name>A0A4P8XLQ7_9BACL</name>
<keyword evidence="1 6" id="KW-0597">Phosphoprotein</keyword>
<dbReference type="CDD" id="cd00383">
    <property type="entry name" value="trans_reg_C"/>
    <property type="match status" value="1"/>
</dbReference>
<dbReference type="Pfam" id="PF00486">
    <property type="entry name" value="Trans_reg_C"/>
    <property type="match status" value="1"/>
</dbReference>
<dbReference type="GO" id="GO:0005829">
    <property type="term" value="C:cytosol"/>
    <property type="evidence" value="ECO:0007669"/>
    <property type="project" value="TreeGrafter"/>
</dbReference>
<dbReference type="GO" id="GO:0000976">
    <property type="term" value="F:transcription cis-regulatory region binding"/>
    <property type="evidence" value="ECO:0007669"/>
    <property type="project" value="TreeGrafter"/>
</dbReference>
<dbReference type="Gene3D" id="1.10.10.10">
    <property type="entry name" value="Winged helix-like DNA-binding domain superfamily/Winged helix DNA-binding domain"/>
    <property type="match status" value="1"/>
</dbReference>
<dbReference type="GO" id="GO:0000156">
    <property type="term" value="F:phosphorelay response regulator activity"/>
    <property type="evidence" value="ECO:0007669"/>
    <property type="project" value="TreeGrafter"/>
</dbReference>
<dbReference type="InterPro" id="IPR036388">
    <property type="entry name" value="WH-like_DNA-bd_sf"/>
</dbReference>
<evidence type="ECO:0000256" key="2">
    <source>
        <dbReference type="ARBA" id="ARBA00023012"/>
    </source>
</evidence>
<evidence type="ECO:0000313" key="11">
    <source>
        <dbReference type="Proteomes" id="UP000300879"/>
    </source>
</evidence>
<dbReference type="EMBL" id="CP040396">
    <property type="protein sequence ID" value="QCT03702.1"/>
    <property type="molecule type" value="Genomic_DNA"/>
</dbReference>
<evidence type="ECO:0000256" key="7">
    <source>
        <dbReference type="PROSITE-ProRule" id="PRU01091"/>
    </source>
</evidence>
<feature type="domain" description="OmpR/PhoB-type" evidence="9">
    <location>
        <begin position="132"/>
        <end position="231"/>
    </location>
</feature>
<sequence length="232" mass="27039">MSYEEQKQILIVEDDADISDLVSIYLRNQQFSTRIASTVTEASIWLQSSSFHLIICDIMLPDGNGTEWVREWKSSRDIPVIFLSSRNETEDIVEGLELSEDYITKPFDPDVMVARVRARLRRPGIPQGNTEPTEKVWSDGRLQIFFERWEVRLQGEVLNLPSKELQLLLQLAAHPGRVFSVEQLFDSIWGLESGSDHRTVMVHIHHLRRRIEESEVRYIETVRGIGYRFLKR</sequence>
<evidence type="ECO:0000256" key="3">
    <source>
        <dbReference type="ARBA" id="ARBA00023015"/>
    </source>
</evidence>
<feature type="DNA-binding region" description="OmpR/PhoB-type" evidence="7">
    <location>
        <begin position="132"/>
        <end position="231"/>
    </location>
</feature>
<keyword evidence="5" id="KW-0804">Transcription</keyword>
<dbReference type="PANTHER" id="PTHR48111:SF21">
    <property type="entry name" value="DNA-BINDING DUAL MASTER TRANSCRIPTIONAL REGULATOR RPAA"/>
    <property type="match status" value="1"/>
</dbReference>
<dbReference type="CDD" id="cd17574">
    <property type="entry name" value="REC_OmpR"/>
    <property type="match status" value="1"/>
</dbReference>
<dbReference type="InterPro" id="IPR039420">
    <property type="entry name" value="WalR-like"/>
</dbReference>
<keyword evidence="3" id="KW-0805">Transcription regulation</keyword>
<dbReference type="GO" id="GO:0032993">
    <property type="term" value="C:protein-DNA complex"/>
    <property type="evidence" value="ECO:0007669"/>
    <property type="project" value="TreeGrafter"/>
</dbReference>
<dbReference type="AlphaFoldDB" id="A0A4P8XLQ7"/>
<evidence type="ECO:0008006" key="12">
    <source>
        <dbReference type="Google" id="ProtNLM"/>
    </source>
</evidence>
<evidence type="ECO:0000259" key="9">
    <source>
        <dbReference type="PROSITE" id="PS51755"/>
    </source>
</evidence>
<dbReference type="Proteomes" id="UP000300879">
    <property type="component" value="Chromosome"/>
</dbReference>
<dbReference type="SUPFAM" id="SSF52172">
    <property type="entry name" value="CheY-like"/>
    <property type="match status" value="1"/>
</dbReference>
<proteinExistence type="predicted"/>
<dbReference type="PANTHER" id="PTHR48111">
    <property type="entry name" value="REGULATOR OF RPOS"/>
    <property type="match status" value="1"/>
</dbReference>
<dbReference type="SMART" id="SM00448">
    <property type="entry name" value="REC"/>
    <property type="match status" value="1"/>
</dbReference>
<accession>A0A4P8XLQ7</accession>
<evidence type="ECO:0000256" key="6">
    <source>
        <dbReference type="PROSITE-ProRule" id="PRU00169"/>
    </source>
</evidence>